<reference evidence="2 3" key="1">
    <citation type="submission" date="2019-07" db="EMBL/GenBank/DDBJ databases">
        <title>Genomic Encyclopedia of Archaeal and Bacterial Type Strains, Phase II (KMG-II): from individual species to whole genera.</title>
        <authorList>
            <person name="Goeker M."/>
        </authorList>
    </citation>
    <scope>NUCLEOTIDE SEQUENCE [LARGE SCALE GENOMIC DNA]</scope>
    <source>
        <strain evidence="2 3">DSM 46842</strain>
    </source>
</reference>
<evidence type="ECO:0000313" key="2">
    <source>
        <dbReference type="EMBL" id="TYP90515.1"/>
    </source>
</evidence>
<dbReference type="AlphaFoldDB" id="A0A5S5D486"/>
<comment type="caution">
    <text evidence="2">The sequence shown here is derived from an EMBL/GenBank/DDBJ whole genome shotgun (WGS) entry which is preliminary data.</text>
</comment>
<organism evidence="2 3">
    <name type="scientific">Blastococcus xanthinilyticus</name>
    <dbReference type="NCBI Taxonomy" id="1564164"/>
    <lineage>
        <taxon>Bacteria</taxon>
        <taxon>Bacillati</taxon>
        <taxon>Actinomycetota</taxon>
        <taxon>Actinomycetes</taxon>
        <taxon>Geodermatophilales</taxon>
        <taxon>Geodermatophilaceae</taxon>
        <taxon>Blastococcus</taxon>
    </lineage>
</organism>
<keyword evidence="3" id="KW-1185">Reference proteome</keyword>
<feature type="compositionally biased region" description="Low complexity" evidence="1">
    <location>
        <begin position="193"/>
        <end position="214"/>
    </location>
</feature>
<feature type="compositionally biased region" description="Low complexity" evidence="1">
    <location>
        <begin position="85"/>
        <end position="100"/>
    </location>
</feature>
<dbReference type="Proteomes" id="UP000322499">
    <property type="component" value="Unassembled WGS sequence"/>
</dbReference>
<dbReference type="EMBL" id="VNHW01000001">
    <property type="protein sequence ID" value="TYP90515.1"/>
    <property type="molecule type" value="Genomic_DNA"/>
</dbReference>
<feature type="region of interest" description="Disordered" evidence="1">
    <location>
        <begin position="1"/>
        <end position="284"/>
    </location>
</feature>
<sequence length="284" mass="29320">MTCLQVGQQAGVGRLPPEGAARDGARRGDVEPRDERDSAEVFGRVLSGDAADRTGTSRWRPMASAMSVNGTPSSAVACRREPAGAPSSARRNRCAASRRCTAGHRLAPSPTKAEVPRSRAMPTSVGRNPWSPSPWTVGGRRTADERTPRPAMARTTASVCARGPAPGSGASASLDTRPVVTTPATPEAMTRGRSVPSSAPPSARTASRSVRAAAGKSVKSWMNAVWTTPSAAAAAARRPSRSSSAPRRAVAPTDSRAAAAVPERARPTTSCPAARHSATTADPM</sequence>
<feature type="compositionally biased region" description="Low complexity" evidence="1">
    <location>
        <begin position="163"/>
        <end position="173"/>
    </location>
</feature>
<protein>
    <submittedName>
        <fullName evidence="2">Uncharacterized protein</fullName>
    </submittedName>
</protein>
<evidence type="ECO:0000313" key="3">
    <source>
        <dbReference type="Proteomes" id="UP000322499"/>
    </source>
</evidence>
<gene>
    <name evidence="2" type="ORF">BD833_101233</name>
</gene>
<accession>A0A5S5D486</accession>
<proteinExistence type="predicted"/>
<feature type="compositionally biased region" description="Basic and acidic residues" evidence="1">
    <location>
        <begin position="20"/>
        <end position="39"/>
    </location>
</feature>
<evidence type="ECO:0000256" key="1">
    <source>
        <dbReference type="SAM" id="MobiDB-lite"/>
    </source>
</evidence>
<feature type="compositionally biased region" description="Low complexity" evidence="1">
    <location>
        <begin position="229"/>
        <end position="262"/>
    </location>
</feature>
<name>A0A5S5D486_9ACTN</name>